<sequence length="533" mass="58953">MPAAARSLRGPDTGASSHQTNIHARSRQEPLFASLLILKHLKDCTLLSLHFHTKTENRKQSFGFEVIDMVMATQLHSQFPHTITTTTTTYYDSSHKRVKEWMEHGSFFRQQCNGHHSNIITCLKNGAILPTMVTRRGQVYRQNLNFSNSHQMQPSSRLFFEKQRRLKAIPVRALNQDSTGITPEAPQGNATLSSQSAPKVLQRVSVEKPINASYQHWNFLTEQLAASATFAFLLLQLPQIILNTKNLLAGNNAALFAVPWMGLLTGLLGNLSLLSYFAGKKEKGAMIVQAVGVLSTFLVQVQLAIGGAMPVPVFIATAIAVAFGYILNFLNYNNLLSIGLWRLWQDAITIGGVSVLPQVMWSTFDPYLPPSLLPGMIALVTASVLVLLDRMKRLPKQMESFMGGLAAWSATLLFMWGPVAQMWTNIVKPSNIQGLSVFTILLAMIGNSLLLPRALFTRDVMWFTGSSWGALLQGWGILLTMYIYNCISSSIFLGVSFALALWLGGMLVMDSKAYSLPSPANPLVDLFFGSRRT</sequence>
<gene>
    <name evidence="1" type="ORF">O6H91_16G002400</name>
</gene>
<dbReference type="Proteomes" id="UP001162992">
    <property type="component" value="Chromosome 16"/>
</dbReference>
<evidence type="ECO:0000313" key="1">
    <source>
        <dbReference type="EMBL" id="KAJ7526337.1"/>
    </source>
</evidence>
<dbReference type="EMBL" id="CM055107">
    <property type="protein sequence ID" value="KAJ7526337.1"/>
    <property type="molecule type" value="Genomic_DNA"/>
</dbReference>
<name>A0ACC2BA89_DIPCM</name>
<reference evidence="2" key="1">
    <citation type="journal article" date="2024" name="Proc. Natl. Acad. Sci. U.S.A.">
        <title>Extraordinary preservation of gene collinearity over three hundred million years revealed in homosporous lycophytes.</title>
        <authorList>
            <person name="Li C."/>
            <person name="Wickell D."/>
            <person name="Kuo L.Y."/>
            <person name="Chen X."/>
            <person name="Nie B."/>
            <person name="Liao X."/>
            <person name="Peng D."/>
            <person name="Ji J."/>
            <person name="Jenkins J."/>
            <person name="Williams M."/>
            <person name="Shu S."/>
            <person name="Plott C."/>
            <person name="Barry K."/>
            <person name="Rajasekar S."/>
            <person name="Grimwood J."/>
            <person name="Han X."/>
            <person name="Sun S."/>
            <person name="Hou Z."/>
            <person name="He W."/>
            <person name="Dai G."/>
            <person name="Sun C."/>
            <person name="Schmutz J."/>
            <person name="Leebens-Mack J.H."/>
            <person name="Li F.W."/>
            <person name="Wang L."/>
        </authorList>
    </citation>
    <scope>NUCLEOTIDE SEQUENCE [LARGE SCALE GENOMIC DNA]</scope>
    <source>
        <strain evidence="2">cv. PW_Plant_1</strain>
    </source>
</reference>
<keyword evidence="2" id="KW-1185">Reference proteome</keyword>
<evidence type="ECO:0000313" key="2">
    <source>
        <dbReference type="Proteomes" id="UP001162992"/>
    </source>
</evidence>
<comment type="caution">
    <text evidence="1">The sequence shown here is derived from an EMBL/GenBank/DDBJ whole genome shotgun (WGS) entry which is preliminary data.</text>
</comment>
<organism evidence="1 2">
    <name type="scientific">Diphasiastrum complanatum</name>
    <name type="common">Issler's clubmoss</name>
    <name type="synonym">Lycopodium complanatum</name>
    <dbReference type="NCBI Taxonomy" id="34168"/>
    <lineage>
        <taxon>Eukaryota</taxon>
        <taxon>Viridiplantae</taxon>
        <taxon>Streptophyta</taxon>
        <taxon>Embryophyta</taxon>
        <taxon>Tracheophyta</taxon>
        <taxon>Lycopodiopsida</taxon>
        <taxon>Lycopodiales</taxon>
        <taxon>Lycopodiaceae</taxon>
        <taxon>Lycopodioideae</taxon>
        <taxon>Diphasiastrum</taxon>
    </lineage>
</organism>
<accession>A0ACC2BA89</accession>
<proteinExistence type="predicted"/>
<protein>
    <submittedName>
        <fullName evidence="1">Uncharacterized protein</fullName>
    </submittedName>
</protein>